<comment type="caution">
    <text evidence="1">The sequence shown here is derived from an EMBL/GenBank/DDBJ whole genome shotgun (WGS) entry which is preliminary data.</text>
</comment>
<gene>
    <name evidence="1" type="ORF">AUC68_09305</name>
</gene>
<dbReference type="EMBL" id="LPWG01000013">
    <property type="protein sequence ID" value="ODR98592.1"/>
    <property type="molecule type" value="Genomic_DNA"/>
</dbReference>
<dbReference type="AlphaFoldDB" id="A0A1E3VYJ6"/>
<reference evidence="1 2" key="1">
    <citation type="journal article" date="2016" name="Environ. Microbiol.">
        <title>New Methyloceanibacter diversity from North Sea sediments includes methanotroph containing solely the soluble methane monooxygenase.</title>
        <authorList>
            <person name="Vekeman B."/>
            <person name="Kerckhof F.M."/>
            <person name="Cremers G."/>
            <person name="de Vos P."/>
            <person name="Vandamme P."/>
            <person name="Boon N."/>
            <person name="Op den Camp H.J."/>
            <person name="Heylen K."/>
        </authorList>
    </citation>
    <scope>NUCLEOTIDE SEQUENCE [LARGE SCALE GENOMIC DNA]</scope>
    <source>
        <strain evidence="1 2">R-67174</strain>
    </source>
</reference>
<dbReference type="Proteomes" id="UP000094501">
    <property type="component" value="Unassembled WGS sequence"/>
</dbReference>
<keyword evidence="2" id="KW-1185">Reference proteome</keyword>
<evidence type="ECO:0000313" key="2">
    <source>
        <dbReference type="Proteomes" id="UP000094501"/>
    </source>
</evidence>
<sequence>MAVDDLVREFMDRLDDLHKGQQEEQYLTNKVRPANEFLHLGHSIVLPMAIHGSIRMEPSTESAAMGSFNP</sequence>
<accession>A0A1E3VYJ6</accession>
<organism evidence="1 2">
    <name type="scientific">Methyloceanibacter methanicus</name>
    <dbReference type="NCBI Taxonomy" id="1774968"/>
    <lineage>
        <taxon>Bacteria</taxon>
        <taxon>Pseudomonadati</taxon>
        <taxon>Pseudomonadota</taxon>
        <taxon>Alphaproteobacteria</taxon>
        <taxon>Hyphomicrobiales</taxon>
        <taxon>Hyphomicrobiaceae</taxon>
        <taxon>Methyloceanibacter</taxon>
    </lineage>
</organism>
<proteinExistence type="predicted"/>
<evidence type="ECO:0000313" key="1">
    <source>
        <dbReference type="EMBL" id="ODR98592.1"/>
    </source>
</evidence>
<protein>
    <submittedName>
        <fullName evidence="1">Uncharacterized protein</fullName>
    </submittedName>
</protein>
<name>A0A1E3VYJ6_9HYPH</name>